<protein>
    <recommendedName>
        <fullName evidence="3">Queuosine salvage protein</fullName>
    </recommendedName>
</protein>
<organism evidence="1 2">
    <name type="scientific">Prorocentrum cordatum</name>
    <dbReference type="NCBI Taxonomy" id="2364126"/>
    <lineage>
        <taxon>Eukaryota</taxon>
        <taxon>Sar</taxon>
        <taxon>Alveolata</taxon>
        <taxon>Dinophyceae</taxon>
        <taxon>Prorocentrales</taxon>
        <taxon>Prorocentraceae</taxon>
        <taxon>Prorocentrum</taxon>
    </lineage>
</organism>
<evidence type="ECO:0008006" key="3">
    <source>
        <dbReference type="Google" id="ProtNLM"/>
    </source>
</evidence>
<name>A0ABN9VHW9_9DINO</name>
<comment type="caution">
    <text evidence="1">The sequence shown here is derived from an EMBL/GenBank/DDBJ whole genome shotgun (WGS) entry which is preliminary data.</text>
</comment>
<evidence type="ECO:0000313" key="2">
    <source>
        <dbReference type="Proteomes" id="UP001189429"/>
    </source>
</evidence>
<dbReference type="EMBL" id="CAUYUJ010017115">
    <property type="protein sequence ID" value="CAK0871904.1"/>
    <property type="molecule type" value="Genomic_DNA"/>
</dbReference>
<keyword evidence="2" id="KW-1185">Reference proteome</keyword>
<sequence>MASVMERAKSIQGEINQLIDPHYDTSTGEVKSDMTQMKSTSDKLCELLLQHSLAYWSTSENEKVWPHPKNRFEMGLDPVDVHELLDFITGCGWSWSEVGKPIAFESIPQDKPGHQEQLGFIHALVQGSGGMLPSMTPELVKLLSVTSSHTVASVKIVEAGCRTFLKDLSHNGFLSKEKVLAKDPGFAAPMKDGLKWLCIRWEVESCCPNLPAFLQEAGNQHHGANRTVTKVQTMLQVHSRMMSNFKKLGEYRKEQVARAIERQHPTMAGQIADIADYVERWSGGNTPYMLFELNDFSKVLSFRRDIAPVTFKVLAQFQAKTMAEVPTAILKASLVAPENLCTNNVAKIVSSADLAVVTGAKKEEFIKVLSYWRVSKQWLETLSKKEGCTVPISTWIKLRGFFEVKCIMHLFQKKSGKRKAYDSLEHIANEFLDEVFNVYPEARGNATPWAYKSEFSAKGDRACKAQKTMIQYNPDGTIDGESLRALGFVVGANVQPLAQAKDFVKSHLYIIKTLGADTAHVVDTTLQDSKVDDEEVDATPVAIATLVDQWKVRASF</sequence>
<reference evidence="1" key="1">
    <citation type="submission" date="2023-10" db="EMBL/GenBank/DDBJ databases">
        <authorList>
            <person name="Chen Y."/>
            <person name="Shah S."/>
            <person name="Dougan E. K."/>
            <person name="Thang M."/>
            <person name="Chan C."/>
        </authorList>
    </citation>
    <scope>NUCLEOTIDE SEQUENCE [LARGE SCALE GENOMIC DNA]</scope>
</reference>
<gene>
    <name evidence="1" type="ORF">PCOR1329_LOCUS57563</name>
</gene>
<evidence type="ECO:0000313" key="1">
    <source>
        <dbReference type="EMBL" id="CAK0871904.1"/>
    </source>
</evidence>
<dbReference type="Proteomes" id="UP001189429">
    <property type="component" value="Unassembled WGS sequence"/>
</dbReference>
<accession>A0ABN9VHW9</accession>
<proteinExistence type="predicted"/>